<dbReference type="OrthoDB" id="1470350at2759"/>
<evidence type="ECO:0000256" key="12">
    <source>
        <dbReference type="ARBA" id="ARBA00023136"/>
    </source>
</evidence>
<dbReference type="STRING" id="68775.A0A5C3MHZ0"/>
<dbReference type="GO" id="GO:0004497">
    <property type="term" value="F:monooxygenase activity"/>
    <property type="evidence" value="ECO:0007669"/>
    <property type="project" value="UniProtKB-KW"/>
</dbReference>
<evidence type="ECO:0000256" key="9">
    <source>
        <dbReference type="ARBA" id="ARBA00023002"/>
    </source>
</evidence>
<gene>
    <name evidence="15" type="ORF">BDQ12DRAFT_43645</name>
</gene>
<dbReference type="SUPFAM" id="SSF48264">
    <property type="entry name" value="Cytochrome P450"/>
    <property type="match status" value="1"/>
</dbReference>
<keyword evidence="8" id="KW-1133">Transmembrane helix</keyword>
<evidence type="ECO:0000256" key="2">
    <source>
        <dbReference type="ARBA" id="ARBA00004370"/>
    </source>
</evidence>
<evidence type="ECO:0000256" key="10">
    <source>
        <dbReference type="ARBA" id="ARBA00023004"/>
    </source>
</evidence>
<sequence length="542" mass="60829">MTFSLPLAVFILLSGAYALYRRLTRISIADIPGPASDSFLLGNICELFQNQAGETDFRWQEEYGNVVRFKGSFGEDRLLISDPKALQYIYQTSGYNFPKQNDRKEISRFISGRGILWSDGDQHKRHRKVMLPGFGGPETKAFAPLFTAQASRLVSKWIDLISVTSDQSTVVDIPLWASRTALDAVGAAAFDYKFEALENAENPLRKAYENLFAGLFGSPTKASLFATELLQYIPINLISSLLQYFPSPRLERVRQTAQLATKIAKSLVDSKAEAAMQGKGNRDVMSLLVQANASENVKAQLNEEEVLAQMRTMILAGHETTANTLTWTLLELARNPDIQGKLRHEIRSMEKVVHERGEPEFTAADFDRMSYLNAVIKESLRYHPVALFTFREASKEDVLPLSKPITTLSGEIITELPIPKGQRIMSSICAYNRIKDIFGEDSHTFKPERWLNGDVKRATSIGVYGNLMTFSSGIRSCIGWRFAILELQAFLAELVNNFEFSLTLKATRLRREACLVMIPTVEGEVEKGSQLPLMVRVASREE</sequence>
<dbReference type="PROSITE" id="PS00086">
    <property type="entry name" value="CYTOCHROME_P450"/>
    <property type="match status" value="1"/>
</dbReference>
<feature type="binding site" description="axial binding residue" evidence="13">
    <location>
        <position position="477"/>
    </location>
    <ligand>
        <name>heme</name>
        <dbReference type="ChEBI" id="CHEBI:30413"/>
    </ligand>
    <ligandPart>
        <name>Fe</name>
        <dbReference type="ChEBI" id="CHEBI:18248"/>
    </ligandPart>
</feature>
<evidence type="ECO:0000256" key="11">
    <source>
        <dbReference type="ARBA" id="ARBA00023033"/>
    </source>
</evidence>
<dbReference type="PANTHER" id="PTHR24305:SF166">
    <property type="entry name" value="CYTOCHROME P450 12A4, MITOCHONDRIAL-RELATED"/>
    <property type="match status" value="1"/>
</dbReference>
<dbReference type="GO" id="GO:0016705">
    <property type="term" value="F:oxidoreductase activity, acting on paired donors, with incorporation or reduction of molecular oxygen"/>
    <property type="evidence" value="ECO:0007669"/>
    <property type="project" value="InterPro"/>
</dbReference>
<comment type="similarity">
    <text evidence="4 14">Belongs to the cytochrome P450 family.</text>
</comment>
<evidence type="ECO:0000256" key="5">
    <source>
        <dbReference type="ARBA" id="ARBA00022617"/>
    </source>
</evidence>
<dbReference type="InterPro" id="IPR050121">
    <property type="entry name" value="Cytochrome_P450_monoxygenase"/>
</dbReference>
<dbReference type="InterPro" id="IPR002401">
    <property type="entry name" value="Cyt_P450_E_grp-I"/>
</dbReference>
<accession>A0A5C3MHZ0</accession>
<evidence type="ECO:0000256" key="3">
    <source>
        <dbReference type="ARBA" id="ARBA00004721"/>
    </source>
</evidence>
<evidence type="ECO:0000256" key="13">
    <source>
        <dbReference type="PIRSR" id="PIRSR602401-1"/>
    </source>
</evidence>
<dbReference type="Proteomes" id="UP000308652">
    <property type="component" value="Unassembled WGS sequence"/>
</dbReference>
<dbReference type="GO" id="GO:0016020">
    <property type="term" value="C:membrane"/>
    <property type="evidence" value="ECO:0007669"/>
    <property type="project" value="UniProtKB-SubCell"/>
</dbReference>
<evidence type="ECO:0000256" key="1">
    <source>
        <dbReference type="ARBA" id="ARBA00001971"/>
    </source>
</evidence>
<keyword evidence="12" id="KW-0472">Membrane</keyword>
<evidence type="ECO:0000256" key="4">
    <source>
        <dbReference type="ARBA" id="ARBA00010617"/>
    </source>
</evidence>
<evidence type="ECO:0000313" key="16">
    <source>
        <dbReference type="Proteomes" id="UP000308652"/>
    </source>
</evidence>
<dbReference type="PRINTS" id="PR00463">
    <property type="entry name" value="EP450I"/>
</dbReference>
<dbReference type="InterPro" id="IPR017972">
    <property type="entry name" value="Cyt_P450_CS"/>
</dbReference>
<keyword evidence="6" id="KW-0812">Transmembrane</keyword>
<protein>
    <submittedName>
        <fullName evidence="15">Cytochrome P450</fullName>
    </submittedName>
</protein>
<reference evidence="15 16" key="1">
    <citation type="journal article" date="2019" name="Nat. Ecol. Evol.">
        <title>Megaphylogeny resolves global patterns of mushroom evolution.</title>
        <authorList>
            <person name="Varga T."/>
            <person name="Krizsan K."/>
            <person name="Foldi C."/>
            <person name="Dima B."/>
            <person name="Sanchez-Garcia M."/>
            <person name="Sanchez-Ramirez S."/>
            <person name="Szollosi G.J."/>
            <person name="Szarkandi J.G."/>
            <person name="Papp V."/>
            <person name="Albert L."/>
            <person name="Andreopoulos W."/>
            <person name="Angelini C."/>
            <person name="Antonin V."/>
            <person name="Barry K.W."/>
            <person name="Bougher N.L."/>
            <person name="Buchanan P."/>
            <person name="Buyck B."/>
            <person name="Bense V."/>
            <person name="Catcheside P."/>
            <person name="Chovatia M."/>
            <person name="Cooper J."/>
            <person name="Damon W."/>
            <person name="Desjardin D."/>
            <person name="Finy P."/>
            <person name="Geml J."/>
            <person name="Haridas S."/>
            <person name="Hughes K."/>
            <person name="Justo A."/>
            <person name="Karasinski D."/>
            <person name="Kautmanova I."/>
            <person name="Kiss B."/>
            <person name="Kocsube S."/>
            <person name="Kotiranta H."/>
            <person name="LaButti K.M."/>
            <person name="Lechner B.E."/>
            <person name="Liimatainen K."/>
            <person name="Lipzen A."/>
            <person name="Lukacs Z."/>
            <person name="Mihaltcheva S."/>
            <person name="Morgado L.N."/>
            <person name="Niskanen T."/>
            <person name="Noordeloos M.E."/>
            <person name="Ohm R.A."/>
            <person name="Ortiz-Santana B."/>
            <person name="Ovrebo C."/>
            <person name="Racz N."/>
            <person name="Riley R."/>
            <person name="Savchenko A."/>
            <person name="Shiryaev A."/>
            <person name="Soop K."/>
            <person name="Spirin V."/>
            <person name="Szebenyi C."/>
            <person name="Tomsovsky M."/>
            <person name="Tulloss R.E."/>
            <person name="Uehling J."/>
            <person name="Grigoriev I.V."/>
            <person name="Vagvolgyi C."/>
            <person name="Papp T."/>
            <person name="Martin F.M."/>
            <person name="Miettinen O."/>
            <person name="Hibbett D.S."/>
            <person name="Nagy L.G."/>
        </authorList>
    </citation>
    <scope>NUCLEOTIDE SEQUENCE [LARGE SCALE GENOMIC DNA]</scope>
    <source>
        <strain evidence="15 16">CBS 166.37</strain>
    </source>
</reference>
<dbReference type="GO" id="GO:0020037">
    <property type="term" value="F:heme binding"/>
    <property type="evidence" value="ECO:0007669"/>
    <property type="project" value="InterPro"/>
</dbReference>
<keyword evidence="16" id="KW-1185">Reference proteome</keyword>
<name>A0A5C3MHZ0_9AGAR</name>
<dbReference type="InterPro" id="IPR001128">
    <property type="entry name" value="Cyt_P450"/>
</dbReference>
<comment type="pathway">
    <text evidence="3">Secondary metabolite biosynthesis; terpenoid biosynthesis.</text>
</comment>
<dbReference type="InterPro" id="IPR036396">
    <property type="entry name" value="Cyt_P450_sf"/>
</dbReference>
<organism evidence="15 16">
    <name type="scientific">Crucibulum laeve</name>
    <dbReference type="NCBI Taxonomy" id="68775"/>
    <lineage>
        <taxon>Eukaryota</taxon>
        <taxon>Fungi</taxon>
        <taxon>Dikarya</taxon>
        <taxon>Basidiomycota</taxon>
        <taxon>Agaricomycotina</taxon>
        <taxon>Agaricomycetes</taxon>
        <taxon>Agaricomycetidae</taxon>
        <taxon>Agaricales</taxon>
        <taxon>Agaricineae</taxon>
        <taxon>Nidulariaceae</taxon>
        <taxon>Crucibulum</taxon>
    </lineage>
</organism>
<keyword evidence="7 13" id="KW-0479">Metal-binding</keyword>
<evidence type="ECO:0000256" key="7">
    <source>
        <dbReference type="ARBA" id="ARBA00022723"/>
    </source>
</evidence>
<comment type="subcellular location">
    <subcellularLocation>
        <location evidence="2">Membrane</location>
    </subcellularLocation>
</comment>
<keyword evidence="10 13" id="KW-0408">Iron</keyword>
<keyword evidence="9 14" id="KW-0560">Oxidoreductase</keyword>
<dbReference type="Pfam" id="PF00067">
    <property type="entry name" value="p450"/>
    <property type="match status" value="1"/>
</dbReference>
<dbReference type="AlphaFoldDB" id="A0A5C3MHZ0"/>
<dbReference type="PANTHER" id="PTHR24305">
    <property type="entry name" value="CYTOCHROME P450"/>
    <property type="match status" value="1"/>
</dbReference>
<dbReference type="PRINTS" id="PR00385">
    <property type="entry name" value="P450"/>
</dbReference>
<proteinExistence type="inferred from homology"/>
<dbReference type="GO" id="GO:0005506">
    <property type="term" value="F:iron ion binding"/>
    <property type="evidence" value="ECO:0007669"/>
    <property type="project" value="InterPro"/>
</dbReference>
<keyword evidence="11 14" id="KW-0503">Monooxygenase</keyword>
<dbReference type="CDD" id="cd11069">
    <property type="entry name" value="CYP_FUM15-like"/>
    <property type="match status" value="1"/>
</dbReference>
<dbReference type="Gene3D" id="1.10.630.10">
    <property type="entry name" value="Cytochrome P450"/>
    <property type="match status" value="1"/>
</dbReference>
<comment type="cofactor">
    <cofactor evidence="1 13">
        <name>heme</name>
        <dbReference type="ChEBI" id="CHEBI:30413"/>
    </cofactor>
</comment>
<evidence type="ECO:0000256" key="8">
    <source>
        <dbReference type="ARBA" id="ARBA00022989"/>
    </source>
</evidence>
<evidence type="ECO:0000256" key="6">
    <source>
        <dbReference type="ARBA" id="ARBA00022692"/>
    </source>
</evidence>
<keyword evidence="5 13" id="KW-0349">Heme</keyword>
<evidence type="ECO:0000313" key="15">
    <source>
        <dbReference type="EMBL" id="TFK44964.1"/>
    </source>
</evidence>
<dbReference type="EMBL" id="ML213590">
    <property type="protein sequence ID" value="TFK44964.1"/>
    <property type="molecule type" value="Genomic_DNA"/>
</dbReference>
<evidence type="ECO:0000256" key="14">
    <source>
        <dbReference type="RuleBase" id="RU000461"/>
    </source>
</evidence>